<evidence type="ECO:0000313" key="15">
    <source>
        <dbReference type="Proteomes" id="UP001060919"/>
    </source>
</evidence>
<evidence type="ECO:0000256" key="1">
    <source>
        <dbReference type="ARBA" id="ARBA00004571"/>
    </source>
</evidence>
<protein>
    <submittedName>
        <fullName evidence="14">TonB-dependent receptor</fullName>
    </submittedName>
</protein>
<keyword evidence="8 14" id="KW-0675">Receptor</keyword>
<dbReference type="GO" id="GO:0044718">
    <property type="term" value="P:siderophore transmembrane transport"/>
    <property type="evidence" value="ECO:0007669"/>
    <property type="project" value="TreeGrafter"/>
</dbReference>
<evidence type="ECO:0000256" key="4">
    <source>
        <dbReference type="ARBA" id="ARBA00022692"/>
    </source>
</evidence>
<evidence type="ECO:0000256" key="3">
    <source>
        <dbReference type="ARBA" id="ARBA00022452"/>
    </source>
</evidence>
<evidence type="ECO:0000256" key="5">
    <source>
        <dbReference type="ARBA" id="ARBA00022729"/>
    </source>
</evidence>
<dbReference type="InterPro" id="IPR037066">
    <property type="entry name" value="Plug_dom_sf"/>
</dbReference>
<dbReference type="GO" id="GO:0015344">
    <property type="term" value="F:siderophore uptake transmembrane transporter activity"/>
    <property type="evidence" value="ECO:0007669"/>
    <property type="project" value="TreeGrafter"/>
</dbReference>
<dbReference type="InterPro" id="IPR039426">
    <property type="entry name" value="TonB-dep_rcpt-like"/>
</dbReference>
<dbReference type="PANTHER" id="PTHR30069:SF29">
    <property type="entry name" value="HEMOGLOBIN AND HEMOGLOBIN-HAPTOGLOBIN-BINDING PROTEIN 1-RELATED"/>
    <property type="match status" value="1"/>
</dbReference>
<evidence type="ECO:0000256" key="7">
    <source>
        <dbReference type="ARBA" id="ARBA00023136"/>
    </source>
</evidence>
<comment type="similarity">
    <text evidence="10 11">Belongs to the TonB-dependent receptor family.</text>
</comment>
<keyword evidence="5" id="KW-0732">Signal</keyword>
<dbReference type="RefSeq" id="WP_264790727.1">
    <property type="nucleotide sequence ID" value="NZ_AP026867.1"/>
</dbReference>
<evidence type="ECO:0000313" key="14">
    <source>
        <dbReference type="EMBL" id="BDS09322.1"/>
    </source>
</evidence>
<dbReference type="GO" id="GO:0009279">
    <property type="term" value="C:cell outer membrane"/>
    <property type="evidence" value="ECO:0007669"/>
    <property type="project" value="UniProtKB-SubCell"/>
</dbReference>
<evidence type="ECO:0000256" key="6">
    <source>
        <dbReference type="ARBA" id="ARBA00023077"/>
    </source>
</evidence>
<name>A0A915VJS3_9BACT</name>
<sequence length="690" mass="78560">MKKLLLFLLLTHQILAQESLDSIPLSVSFDQEVVVTGQYSPTEVKTSTLPVRVITQEMIVKRAATNLTEVFQQEANIRIAHDPVLGTSMTMNGLEGKHIKILMNGVPMIGRSDGNLDLDRIQVQDIERIEIIENAMSVVYGTNALGGTINIITKKTKEETWNARVLGQIQSNQQYNTSLALGGRWKNFAADVNYNFSHFNGFSLDTFRSQTWNPKQQHAIGGRLNYNIPSTSISLTYQLNYLNEKIEDRGIIKLAAFPSLSYAKDYDFITITQDHSIAALGYLDTKKKYYLDALVAFNDYQRAKNAYFRSMNENPAPDQLDSIDSDTTSFQAWNIRLTLASQYHQKIDFKTGIDIRYDYTTGARIADNNARLGDFAAFVNLRYKPITPLNIDAGIRVAYSTMKLIPITYSIGLKWNIMDGMNLRFSYARGIRTPSLKELYLNFVDINHNIQGNPNLNPEYAHNLSLGWSHSKVYKGGHLANLEVNGFYNYIDQQIALFSYELDSLGNYVMNSQSNQYAYFNLDNYQNWGINSKIKYQHKGLTIQLGATLIGHYNSLNKDYSEQVKPFQYTLELSQEITYHFKKIDLMLSLFRRDYDKQIRYVALTNPMTQETEIVQNTMDGYGLMDFNVTKRFFKKALSITVGIKNILDVQVVNQLGTSTAHGGGSGSRSVAMGRIFVLRLICEPFRFRK</sequence>
<keyword evidence="3 10" id="KW-1134">Transmembrane beta strand</keyword>
<dbReference type="Pfam" id="PF00593">
    <property type="entry name" value="TonB_dep_Rec_b-barrel"/>
    <property type="match status" value="1"/>
</dbReference>
<dbReference type="EMBL" id="AP026867">
    <property type="protein sequence ID" value="BDS09322.1"/>
    <property type="molecule type" value="Genomic_DNA"/>
</dbReference>
<reference evidence="14" key="1">
    <citation type="submission" date="2022-09" db="EMBL/GenBank/DDBJ databases">
        <title>Aureispira anguillicida sp. nov., isolated from Leptocephalus of Japanese eel Anguilla japonica.</title>
        <authorList>
            <person name="Yuasa K."/>
            <person name="Mekata T."/>
            <person name="Ikunari K."/>
        </authorList>
    </citation>
    <scope>NUCLEOTIDE SEQUENCE</scope>
    <source>
        <strain evidence="14">EL160426</strain>
    </source>
</reference>
<dbReference type="InterPro" id="IPR036942">
    <property type="entry name" value="Beta-barrel_TonB_sf"/>
</dbReference>
<comment type="subcellular location">
    <subcellularLocation>
        <location evidence="1 10">Cell outer membrane</location>
        <topology evidence="1 10">Multi-pass membrane protein</topology>
    </subcellularLocation>
</comment>
<dbReference type="PANTHER" id="PTHR30069">
    <property type="entry name" value="TONB-DEPENDENT OUTER MEMBRANE RECEPTOR"/>
    <property type="match status" value="1"/>
</dbReference>
<dbReference type="InterPro" id="IPR012910">
    <property type="entry name" value="Plug_dom"/>
</dbReference>
<evidence type="ECO:0000256" key="9">
    <source>
        <dbReference type="ARBA" id="ARBA00023237"/>
    </source>
</evidence>
<evidence type="ECO:0000259" key="13">
    <source>
        <dbReference type="Pfam" id="PF07715"/>
    </source>
</evidence>
<evidence type="ECO:0000256" key="8">
    <source>
        <dbReference type="ARBA" id="ARBA00023170"/>
    </source>
</evidence>
<dbReference type="PROSITE" id="PS52016">
    <property type="entry name" value="TONB_DEPENDENT_REC_3"/>
    <property type="match status" value="1"/>
</dbReference>
<dbReference type="Proteomes" id="UP001060919">
    <property type="component" value="Chromosome"/>
</dbReference>
<evidence type="ECO:0000256" key="10">
    <source>
        <dbReference type="PROSITE-ProRule" id="PRU01360"/>
    </source>
</evidence>
<evidence type="ECO:0000259" key="12">
    <source>
        <dbReference type="Pfam" id="PF00593"/>
    </source>
</evidence>
<accession>A0A915VJS3</accession>
<organism evidence="14 15">
    <name type="scientific">Aureispira anguillae</name>
    <dbReference type="NCBI Taxonomy" id="2864201"/>
    <lineage>
        <taxon>Bacteria</taxon>
        <taxon>Pseudomonadati</taxon>
        <taxon>Bacteroidota</taxon>
        <taxon>Saprospiria</taxon>
        <taxon>Saprospirales</taxon>
        <taxon>Saprospiraceae</taxon>
        <taxon>Aureispira</taxon>
    </lineage>
</organism>
<feature type="domain" description="TonB-dependent receptor plug" evidence="13">
    <location>
        <begin position="45"/>
        <end position="148"/>
    </location>
</feature>
<evidence type="ECO:0000256" key="2">
    <source>
        <dbReference type="ARBA" id="ARBA00022448"/>
    </source>
</evidence>
<dbReference type="AlphaFoldDB" id="A0A915VJS3"/>
<feature type="domain" description="TonB-dependent receptor-like beta-barrel" evidence="12">
    <location>
        <begin position="171"/>
        <end position="647"/>
    </location>
</feature>
<dbReference type="Gene3D" id="2.40.170.20">
    <property type="entry name" value="TonB-dependent receptor, beta-barrel domain"/>
    <property type="match status" value="1"/>
</dbReference>
<proteinExistence type="inferred from homology"/>
<dbReference type="Pfam" id="PF07715">
    <property type="entry name" value="Plug"/>
    <property type="match status" value="1"/>
</dbReference>
<keyword evidence="9 10" id="KW-0998">Cell outer membrane</keyword>
<dbReference type="Gene3D" id="2.170.130.10">
    <property type="entry name" value="TonB-dependent receptor, plug domain"/>
    <property type="match status" value="1"/>
</dbReference>
<keyword evidence="7 10" id="KW-0472">Membrane</keyword>
<gene>
    <name evidence="14" type="ORF">AsAng_0000190</name>
</gene>
<keyword evidence="2 10" id="KW-0813">Transport</keyword>
<dbReference type="SUPFAM" id="SSF56935">
    <property type="entry name" value="Porins"/>
    <property type="match status" value="1"/>
</dbReference>
<evidence type="ECO:0000256" key="11">
    <source>
        <dbReference type="RuleBase" id="RU003357"/>
    </source>
</evidence>
<keyword evidence="15" id="KW-1185">Reference proteome</keyword>
<keyword evidence="6 11" id="KW-0798">TonB box</keyword>
<keyword evidence="4 10" id="KW-0812">Transmembrane</keyword>
<dbReference type="KEGG" id="aup:AsAng_0000190"/>
<dbReference type="InterPro" id="IPR000531">
    <property type="entry name" value="Beta-barrel_TonB"/>
</dbReference>